<protein>
    <submittedName>
        <fullName evidence="2">FAD-dependent monooxygenase</fullName>
    </submittedName>
</protein>
<dbReference type="InterPro" id="IPR002938">
    <property type="entry name" value="FAD-bd"/>
</dbReference>
<dbReference type="EMBL" id="JBHSIS010000017">
    <property type="protein sequence ID" value="MFC4857072.1"/>
    <property type="molecule type" value="Genomic_DNA"/>
</dbReference>
<dbReference type="InterPro" id="IPR051704">
    <property type="entry name" value="FAD_aromatic-hydroxylase"/>
</dbReference>
<accession>A0ABV9S9A8</accession>
<name>A0ABV9S9A8_9PSEU</name>
<dbReference type="Gene3D" id="3.30.9.10">
    <property type="entry name" value="D-Amino Acid Oxidase, subunit A, domain 2"/>
    <property type="match status" value="1"/>
</dbReference>
<evidence type="ECO:0000313" key="2">
    <source>
        <dbReference type="EMBL" id="MFC4857072.1"/>
    </source>
</evidence>
<dbReference type="PANTHER" id="PTHR46865">
    <property type="entry name" value="OXIDOREDUCTASE-RELATED"/>
    <property type="match status" value="1"/>
</dbReference>
<comment type="caution">
    <text evidence="2">The sequence shown here is derived from an EMBL/GenBank/DDBJ whole genome shotgun (WGS) entry which is preliminary data.</text>
</comment>
<evidence type="ECO:0000259" key="1">
    <source>
        <dbReference type="Pfam" id="PF01494"/>
    </source>
</evidence>
<organism evidence="2 3">
    <name type="scientific">Actinophytocola glycyrrhizae</name>
    <dbReference type="NCBI Taxonomy" id="2044873"/>
    <lineage>
        <taxon>Bacteria</taxon>
        <taxon>Bacillati</taxon>
        <taxon>Actinomycetota</taxon>
        <taxon>Actinomycetes</taxon>
        <taxon>Pseudonocardiales</taxon>
        <taxon>Pseudonocardiaceae</taxon>
    </lineage>
</organism>
<dbReference type="SUPFAM" id="SSF51905">
    <property type="entry name" value="FAD/NAD(P)-binding domain"/>
    <property type="match status" value="1"/>
</dbReference>
<reference evidence="3" key="1">
    <citation type="journal article" date="2019" name="Int. J. Syst. Evol. Microbiol.">
        <title>The Global Catalogue of Microorganisms (GCM) 10K type strain sequencing project: providing services to taxonomists for standard genome sequencing and annotation.</title>
        <authorList>
            <consortium name="The Broad Institute Genomics Platform"/>
            <consortium name="The Broad Institute Genome Sequencing Center for Infectious Disease"/>
            <person name="Wu L."/>
            <person name="Ma J."/>
        </authorList>
    </citation>
    <scope>NUCLEOTIDE SEQUENCE [LARGE SCALE GENOMIC DNA]</scope>
    <source>
        <strain evidence="3">ZS-22-S1</strain>
    </source>
</reference>
<dbReference type="GO" id="GO:0004497">
    <property type="term" value="F:monooxygenase activity"/>
    <property type="evidence" value="ECO:0007669"/>
    <property type="project" value="UniProtKB-KW"/>
</dbReference>
<keyword evidence="2" id="KW-0560">Oxidoreductase</keyword>
<keyword evidence="2" id="KW-0503">Monooxygenase</keyword>
<dbReference type="PRINTS" id="PR00420">
    <property type="entry name" value="RNGMNOXGNASE"/>
</dbReference>
<sequence length="402" mass="43567">MKVVICGAGITGLALAQRLAVLGWEVVVAEKAPGPRSQGYMIDFFGAGYDAAEAMGLLPRLRELGYVLEEARFVDANGRPRARLSFAQFARTVDGRLLSIMRPDLESALRESLPAEVDLRFATSITHIGNRADGVRVTLTDGEGLDADLLVGADGIHSAVRGMVFGEERTFLRHLGFHTAAWTFDDAAIRARVGDRFCLTDSVDRQLGLYGLRDGRVAAFAVHRTTDRELPADPRAALLAEYGGLGWVAPEALARCPPADAVYYDHVAQIEVPAWHRDRVVLAGDACAAVSLLAGQGASLGIAGAYLLADQLHRARTVADGLGSYERLWRPVMAEKQLTARNGARWFLPRSTMELLGRRAMLALSRLPGLEHLVARSLAGKPTAVITDLDRRSRDAGVPAWR</sequence>
<keyword evidence="3" id="KW-1185">Reference proteome</keyword>
<evidence type="ECO:0000313" key="3">
    <source>
        <dbReference type="Proteomes" id="UP001595859"/>
    </source>
</evidence>
<feature type="domain" description="FAD-binding" evidence="1">
    <location>
        <begin position="2"/>
        <end position="330"/>
    </location>
</feature>
<dbReference type="PANTHER" id="PTHR46865:SF8">
    <property type="entry name" value="POSSIBLE OXIDOREDUCTASE"/>
    <property type="match status" value="1"/>
</dbReference>
<gene>
    <name evidence="2" type="ORF">ACFPCV_26545</name>
</gene>
<dbReference type="InterPro" id="IPR036188">
    <property type="entry name" value="FAD/NAD-bd_sf"/>
</dbReference>
<proteinExistence type="predicted"/>
<dbReference type="Proteomes" id="UP001595859">
    <property type="component" value="Unassembled WGS sequence"/>
</dbReference>
<dbReference type="Gene3D" id="3.50.50.60">
    <property type="entry name" value="FAD/NAD(P)-binding domain"/>
    <property type="match status" value="1"/>
</dbReference>
<dbReference type="RefSeq" id="WP_378059064.1">
    <property type="nucleotide sequence ID" value="NZ_JBHSIS010000017.1"/>
</dbReference>
<dbReference type="Pfam" id="PF01494">
    <property type="entry name" value="FAD_binding_3"/>
    <property type="match status" value="1"/>
</dbReference>